<dbReference type="FunFam" id="3.30.70.380:FF:000001">
    <property type="entry name" value="Phenylalanine--tRNA ligase beta subunit"/>
    <property type="match status" value="1"/>
</dbReference>
<dbReference type="Gene3D" id="3.30.70.380">
    <property type="entry name" value="Ferrodoxin-fold anticodon-binding domain"/>
    <property type="match status" value="1"/>
</dbReference>
<dbReference type="Pfam" id="PF17759">
    <property type="entry name" value="tRNA_synthFbeta"/>
    <property type="match status" value="1"/>
</dbReference>
<sequence length="847" mass="92075">MRVSVNWLKELVEFDLSPVALADALTMAGFEVEEIEDRQSWADGVVVGRVLARQPHPNAEKLSVCTVDIGASENSTIVCGASNVGANMCVPVATVGSYLPKVDLTIKPRELRGVPSNGMICSPSELGLSKESEGIYIFDEAGFERGEITVGQDVRPLLGLNDFVLDVTSTANRADALSMVGIAREISAITGNPLKLPTASVAFREQGLPAEISIALSDPKACPIYIGSVLENIQIGPSPAWLQQRLVAAGTRAINNVVDVTNYVLLEWGQPLHAFDLNRLSAVSNAPSVEIGVRFAEADEAANETASETLVTLDDQSRNLADQTLLITANNVPVALAGVMGGADTEVVTSTQKVFLEAAYFDAAVIRKSARSQGLRTEASARYERGVNPAELSLACDRALSLLQQIAGATLVGQSEDRTEIGRIPFTREVSLRLSRINQILGQVVTAEGVKAALDQGTIEALLKKLGCQAALTSENSKENGEPTDSESATSWTVTVPPYRYRDLEREIDLIEEIARLYGYDRFDNTLPSQTSRGYLSEEAALSRQLRAVFRAAGLTETLHYSLTNTTSEKQVVLANPLFKEYSALRIDLLEGLLDAFKLNIDNGNGPLNAFEIGNVFNKPADNPDGDPIEALKVAGIIGGDARRGRWVNSNQERPMTWFEAKGTLQRVFNSLGLAVDYRADASAGDERLHPGRTASLWVRGRTELGKFGQIHPQLRQQRDLPEAVYVFELNWSVLVMCLTGKSGQAVTFASYSTYPASDRDLAFFAPVEVSVADLQKVMSKSGGKLLDSVMLFDEYRGESVPQGQRSLAFRLVYRSSDRTLTDKDIDPVHQKVRASLEKTYQVSLRS</sequence>
<evidence type="ECO:0000256" key="8">
    <source>
        <dbReference type="ARBA" id="ARBA00022741"/>
    </source>
</evidence>
<dbReference type="GO" id="GO:0006432">
    <property type="term" value="P:phenylalanyl-tRNA aminoacylation"/>
    <property type="evidence" value="ECO:0007669"/>
    <property type="project" value="UniProtKB-UniRule"/>
</dbReference>
<accession>A0A2W4XXD4</accession>
<comment type="cofactor">
    <cofactor evidence="15">
        <name>Mg(2+)</name>
        <dbReference type="ChEBI" id="CHEBI:18420"/>
    </cofactor>
    <text evidence="15">Binds 2 magnesium ions per tetramer.</text>
</comment>
<evidence type="ECO:0000256" key="4">
    <source>
        <dbReference type="ARBA" id="ARBA00022490"/>
    </source>
</evidence>
<dbReference type="SMART" id="SM00873">
    <property type="entry name" value="B3_4"/>
    <property type="match status" value="1"/>
</dbReference>
<dbReference type="AlphaFoldDB" id="A0A2W4XXD4"/>
<feature type="binding site" evidence="15">
    <location>
        <position position="503"/>
    </location>
    <ligand>
        <name>Mg(2+)</name>
        <dbReference type="ChEBI" id="CHEBI:18420"/>
        <note>shared with alpha subunit</note>
    </ligand>
</feature>
<dbReference type="Pfam" id="PF03484">
    <property type="entry name" value="B5"/>
    <property type="match status" value="1"/>
</dbReference>
<dbReference type="PROSITE" id="PS51483">
    <property type="entry name" value="B5"/>
    <property type="match status" value="1"/>
</dbReference>
<dbReference type="FunFam" id="2.40.50.140:FF:000045">
    <property type="entry name" value="Phenylalanine--tRNA ligase beta subunit"/>
    <property type="match status" value="1"/>
</dbReference>
<comment type="subcellular location">
    <subcellularLocation>
        <location evidence="1 15">Cytoplasm</location>
    </subcellularLocation>
</comment>
<dbReference type="NCBIfam" id="NF045760">
    <property type="entry name" value="YtpR"/>
    <property type="match status" value="1"/>
</dbReference>
<comment type="subunit">
    <text evidence="3 15">Tetramer of two alpha and two beta subunits.</text>
</comment>
<evidence type="ECO:0000256" key="7">
    <source>
        <dbReference type="ARBA" id="ARBA00022723"/>
    </source>
</evidence>
<dbReference type="CDD" id="cd02796">
    <property type="entry name" value="tRNA_bind_bactPheRS"/>
    <property type="match status" value="1"/>
</dbReference>
<dbReference type="SMART" id="SM00896">
    <property type="entry name" value="FDX-ACB"/>
    <property type="match status" value="1"/>
</dbReference>
<feature type="binding site" evidence="15">
    <location>
        <position position="512"/>
    </location>
    <ligand>
        <name>Mg(2+)</name>
        <dbReference type="ChEBI" id="CHEBI:18420"/>
        <note>shared with alpha subunit</note>
    </ligand>
</feature>
<dbReference type="Gene3D" id="3.30.56.10">
    <property type="match status" value="2"/>
</dbReference>
<dbReference type="PANTHER" id="PTHR10947">
    <property type="entry name" value="PHENYLALANYL-TRNA SYNTHETASE BETA CHAIN AND LEUCINE-RICH REPEAT-CONTAINING PROTEIN 47"/>
    <property type="match status" value="1"/>
</dbReference>
<keyword evidence="8 15" id="KW-0547">Nucleotide-binding</keyword>
<evidence type="ECO:0000256" key="10">
    <source>
        <dbReference type="ARBA" id="ARBA00022842"/>
    </source>
</evidence>
<dbReference type="GO" id="GO:0000049">
    <property type="term" value="F:tRNA binding"/>
    <property type="evidence" value="ECO:0007669"/>
    <property type="project" value="UniProtKB-UniRule"/>
</dbReference>
<dbReference type="SUPFAM" id="SSF50249">
    <property type="entry name" value="Nucleic acid-binding proteins"/>
    <property type="match status" value="1"/>
</dbReference>
<dbReference type="HAMAP" id="MF_00283">
    <property type="entry name" value="Phe_tRNA_synth_beta1"/>
    <property type="match status" value="1"/>
</dbReference>
<dbReference type="Gene3D" id="2.40.50.140">
    <property type="entry name" value="Nucleic acid-binding proteins"/>
    <property type="match status" value="1"/>
</dbReference>
<dbReference type="PANTHER" id="PTHR10947:SF0">
    <property type="entry name" value="PHENYLALANINE--TRNA LIGASE BETA SUBUNIT"/>
    <property type="match status" value="1"/>
</dbReference>
<name>A0A2W4XXD4_9CYAN</name>
<dbReference type="InterPro" id="IPR041616">
    <property type="entry name" value="PheRS_beta_core"/>
</dbReference>
<protein>
    <recommendedName>
        <fullName evidence="15">Phenylalanine--tRNA ligase beta subunit</fullName>
        <ecNumber evidence="15">6.1.1.20</ecNumber>
    </recommendedName>
    <alternativeName>
        <fullName evidence="15">Phenylalanyl-tRNA synthetase beta subunit</fullName>
        <shortName evidence="15">PheRS</shortName>
    </alternativeName>
</protein>
<feature type="binding site" evidence="15">
    <location>
        <position position="513"/>
    </location>
    <ligand>
        <name>Mg(2+)</name>
        <dbReference type="ChEBI" id="CHEBI:18420"/>
        <note>shared with alpha subunit</note>
    </ligand>
</feature>
<dbReference type="InterPro" id="IPR045060">
    <property type="entry name" value="Phe-tRNA-ligase_IIc_bsu"/>
</dbReference>
<dbReference type="CDD" id="cd00769">
    <property type="entry name" value="PheRS_beta_core"/>
    <property type="match status" value="1"/>
</dbReference>
<dbReference type="SMART" id="SM00874">
    <property type="entry name" value="B5"/>
    <property type="match status" value="1"/>
</dbReference>
<dbReference type="InterPro" id="IPR045864">
    <property type="entry name" value="aa-tRNA-synth_II/BPL/LPL"/>
</dbReference>
<evidence type="ECO:0000256" key="13">
    <source>
        <dbReference type="ARBA" id="ARBA00023146"/>
    </source>
</evidence>
<dbReference type="EC" id="6.1.1.20" evidence="15"/>
<evidence type="ECO:0000256" key="5">
    <source>
        <dbReference type="ARBA" id="ARBA00022555"/>
    </source>
</evidence>
<keyword evidence="11 16" id="KW-0694">RNA-binding</keyword>
<dbReference type="InterPro" id="IPR005147">
    <property type="entry name" value="tRNA_synthase_B5-dom"/>
</dbReference>
<reference evidence="21" key="1">
    <citation type="submission" date="2018-04" db="EMBL/GenBank/DDBJ databases">
        <authorList>
            <person name="Cornet L."/>
        </authorList>
    </citation>
    <scope>NUCLEOTIDE SEQUENCE [LARGE SCALE GENOMIC DNA]</scope>
</reference>
<dbReference type="InterPro" id="IPR005146">
    <property type="entry name" value="B3/B4_tRNA-bd"/>
</dbReference>
<evidence type="ECO:0000256" key="11">
    <source>
        <dbReference type="ARBA" id="ARBA00022884"/>
    </source>
</evidence>
<dbReference type="InterPro" id="IPR004532">
    <property type="entry name" value="Phe-tRNA-ligase_IIc_bsu_bact"/>
</dbReference>
<dbReference type="GO" id="GO:0005524">
    <property type="term" value="F:ATP binding"/>
    <property type="evidence" value="ECO:0007669"/>
    <property type="project" value="UniProtKB-UniRule"/>
</dbReference>
<dbReference type="InterPro" id="IPR036690">
    <property type="entry name" value="Fdx_antiC-bd_sf"/>
</dbReference>
<keyword evidence="10 15" id="KW-0460">Magnesium</keyword>
<comment type="catalytic activity">
    <reaction evidence="14 15">
        <text>tRNA(Phe) + L-phenylalanine + ATP = L-phenylalanyl-tRNA(Phe) + AMP + diphosphate + H(+)</text>
        <dbReference type="Rhea" id="RHEA:19413"/>
        <dbReference type="Rhea" id="RHEA-COMP:9668"/>
        <dbReference type="Rhea" id="RHEA-COMP:9699"/>
        <dbReference type="ChEBI" id="CHEBI:15378"/>
        <dbReference type="ChEBI" id="CHEBI:30616"/>
        <dbReference type="ChEBI" id="CHEBI:33019"/>
        <dbReference type="ChEBI" id="CHEBI:58095"/>
        <dbReference type="ChEBI" id="CHEBI:78442"/>
        <dbReference type="ChEBI" id="CHEBI:78531"/>
        <dbReference type="ChEBI" id="CHEBI:456215"/>
        <dbReference type="EC" id="6.1.1.20"/>
    </reaction>
</comment>
<evidence type="ECO:0000259" key="19">
    <source>
        <dbReference type="PROSITE" id="PS51483"/>
    </source>
</evidence>
<dbReference type="NCBIfam" id="TIGR00472">
    <property type="entry name" value="pheT_bact"/>
    <property type="match status" value="1"/>
</dbReference>
<proteinExistence type="inferred from homology"/>
<dbReference type="SUPFAM" id="SSF54991">
    <property type="entry name" value="Anticodon-binding domain of PheRS"/>
    <property type="match status" value="1"/>
</dbReference>
<keyword evidence="13 15" id="KW-0030">Aminoacyl-tRNA synthetase</keyword>
<feature type="domain" description="TRNA-binding" evidence="17">
    <location>
        <begin position="39"/>
        <end position="150"/>
    </location>
</feature>
<dbReference type="InterPro" id="IPR012340">
    <property type="entry name" value="NA-bd_OB-fold"/>
</dbReference>
<evidence type="ECO:0000256" key="2">
    <source>
        <dbReference type="ARBA" id="ARBA00008653"/>
    </source>
</evidence>
<keyword evidence="6 15" id="KW-0436">Ligase</keyword>
<evidence type="ECO:0000256" key="12">
    <source>
        <dbReference type="ARBA" id="ARBA00022917"/>
    </source>
</evidence>
<dbReference type="InterPro" id="IPR009061">
    <property type="entry name" value="DNA-bd_dom_put_sf"/>
</dbReference>
<keyword evidence="12 15" id="KW-0648">Protein biosynthesis</keyword>
<comment type="caution">
    <text evidence="20">The sequence shown here is derived from an EMBL/GenBank/DDBJ whole genome shotgun (WGS) entry which is preliminary data.</text>
</comment>
<dbReference type="InterPro" id="IPR005121">
    <property type="entry name" value="Fdx_antiC-bd"/>
</dbReference>
<dbReference type="PROSITE" id="PS50886">
    <property type="entry name" value="TRBD"/>
    <property type="match status" value="1"/>
</dbReference>
<dbReference type="Pfam" id="PF03483">
    <property type="entry name" value="B3_4"/>
    <property type="match status" value="1"/>
</dbReference>
<feature type="domain" description="FDX-ACB" evidence="18">
    <location>
        <begin position="753"/>
        <end position="846"/>
    </location>
</feature>
<organism evidence="20 21">
    <name type="scientific">Phormidesmis priestleyi</name>
    <dbReference type="NCBI Taxonomy" id="268141"/>
    <lineage>
        <taxon>Bacteria</taxon>
        <taxon>Bacillati</taxon>
        <taxon>Cyanobacteriota</taxon>
        <taxon>Cyanophyceae</taxon>
        <taxon>Leptolyngbyales</taxon>
        <taxon>Leptolyngbyaceae</taxon>
        <taxon>Phormidesmis</taxon>
    </lineage>
</organism>
<dbReference type="Gene3D" id="3.30.930.10">
    <property type="entry name" value="Bira Bifunctional Protein, Domain 2"/>
    <property type="match status" value="1"/>
</dbReference>
<evidence type="ECO:0000256" key="3">
    <source>
        <dbReference type="ARBA" id="ARBA00011209"/>
    </source>
</evidence>
<dbReference type="Gene3D" id="3.50.40.10">
    <property type="entry name" value="Phenylalanyl-trna Synthetase, Chain B, domain 3"/>
    <property type="match status" value="1"/>
</dbReference>
<evidence type="ECO:0000256" key="15">
    <source>
        <dbReference type="HAMAP-Rule" id="MF_00283"/>
    </source>
</evidence>
<feature type="domain" description="B5" evidence="19">
    <location>
        <begin position="425"/>
        <end position="525"/>
    </location>
</feature>
<reference evidence="20 21" key="2">
    <citation type="submission" date="2018-06" db="EMBL/GenBank/DDBJ databases">
        <title>Metagenomic assembly of (sub)arctic Cyanobacteria and their associated microbiome from non-axenic cultures.</title>
        <authorList>
            <person name="Baurain D."/>
        </authorList>
    </citation>
    <scope>NUCLEOTIDE SEQUENCE [LARGE SCALE GENOMIC DNA]</scope>
    <source>
        <strain evidence="20">ULC027bin1</strain>
    </source>
</reference>
<dbReference type="InterPro" id="IPR002547">
    <property type="entry name" value="tRNA-bd_dom"/>
</dbReference>
<dbReference type="PROSITE" id="PS51447">
    <property type="entry name" value="FDX_ACB"/>
    <property type="match status" value="1"/>
</dbReference>
<dbReference type="Pfam" id="PF03147">
    <property type="entry name" value="FDX-ACB"/>
    <property type="match status" value="1"/>
</dbReference>
<dbReference type="InterPro" id="IPR033714">
    <property type="entry name" value="tRNA_bind_bactPheRS"/>
</dbReference>
<evidence type="ECO:0000256" key="14">
    <source>
        <dbReference type="ARBA" id="ARBA00049255"/>
    </source>
</evidence>
<evidence type="ECO:0000259" key="18">
    <source>
        <dbReference type="PROSITE" id="PS51447"/>
    </source>
</evidence>
<gene>
    <name evidence="15" type="primary">pheT</name>
    <name evidence="20" type="ORF">DCF15_00910</name>
</gene>
<dbReference type="GO" id="GO:0009328">
    <property type="term" value="C:phenylalanine-tRNA ligase complex"/>
    <property type="evidence" value="ECO:0007669"/>
    <property type="project" value="TreeGrafter"/>
</dbReference>
<evidence type="ECO:0000313" key="20">
    <source>
        <dbReference type="EMBL" id="PZO61147.1"/>
    </source>
</evidence>
<dbReference type="GO" id="GO:0000287">
    <property type="term" value="F:magnesium ion binding"/>
    <property type="evidence" value="ECO:0007669"/>
    <property type="project" value="UniProtKB-UniRule"/>
</dbReference>
<dbReference type="EMBL" id="QBMP01000004">
    <property type="protein sequence ID" value="PZO61147.1"/>
    <property type="molecule type" value="Genomic_DNA"/>
</dbReference>
<feature type="binding site" evidence="15">
    <location>
        <position position="509"/>
    </location>
    <ligand>
        <name>Mg(2+)</name>
        <dbReference type="ChEBI" id="CHEBI:18420"/>
        <note>shared with alpha subunit</note>
    </ligand>
</feature>
<evidence type="ECO:0000256" key="1">
    <source>
        <dbReference type="ARBA" id="ARBA00004496"/>
    </source>
</evidence>
<evidence type="ECO:0000313" key="21">
    <source>
        <dbReference type="Proteomes" id="UP000249794"/>
    </source>
</evidence>
<evidence type="ECO:0000256" key="6">
    <source>
        <dbReference type="ARBA" id="ARBA00022598"/>
    </source>
</evidence>
<dbReference type="Proteomes" id="UP000249794">
    <property type="component" value="Unassembled WGS sequence"/>
</dbReference>
<keyword evidence="9 15" id="KW-0067">ATP-binding</keyword>
<dbReference type="SUPFAM" id="SSF55681">
    <property type="entry name" value="Class II aaRS and biotin synthetases"/>
    <property type="match status" value="1"/>
</dbReference>
<keyword evidence="5 16" id="KW-0820">tRNA-binding</keyword>
<dbReference type="Pfam" id="PF01588">
    <property type="entry name" value="tRNA_bind"/>
    <property type="match status" value="1"/>
</dbReference>
<keyword evidence="7 15" id="KW-0479">Metal-binding</keyword>
<dbReference type="SUPFAM" id="SSF46955">
    <property type="entry name" value="Putative DNA-binding domain"/>
    <property type="match status" value="1"/>
</dbReference>
<comment type="similarity">
    <text evidence="2 15">Belongs to the phenylalanyl-tRNA synthetase beta subunit family. Type 1 subfamily.</text>
</comment>
<dbReference type="GO" id="GO:0004826">
    <property type="term" value="F:phenylalanine-tRNA ligase activity"/>
    <property type="evidence" value="ECO:0007669"/>
    <property type="project" value="UniProtKB-UniRule"/>
</dbReference>
<keyword evidence="4 15" id="KW-0963">Cytoplasm</keyword>
<dbReference type="InterPro" id="IPR020825">
    <property type="entry name" value="Phe-tRNA_synthase-like_B3/B4"/>
</dbReference>
<evidence type="ECO:0000256" key="16">
    <source>
        <dbReference type="PROSITE-ProRule" id="PRU00209"/>
    </source>
</evidence>
<dbReference type="SUPFAM" id="SSF56037">
    <property type="entry name" value="PheT/TilS domain"/>
    <property type="match status" value="1"/>
</dbReference>
<evidence type="ECO:0000259" key="17">
    <source>
        <dbReference type="PROSITE" id="PS50886"/>
    </source>
</evidence>
<evidence type="ECO:0000256" key="9">
    <source>
        <dbReference type="ARBA" id="ARBA00022840"/>
    </source>
</evidence>